<feature type="domain" description="HMA" evidence="14">
    <location>
        <begin position="8"/>
        <end position="72"/>
    </location>
</feature>
<dbReference type="Gene3D" id="3.40.1110.10">
    <property type="entry name" value="Calcium-transporting ATPase, cytoplasmic domain N"/>
    <property type="match status" value="1"/>
</dbReference>
<evidence type="ECO:0000256" key="8">
    <source>
        <dbReference type="ARBA" id="ARBA00022989"/>
    </source>
</evidence>
<dbReference type="SFLD" id="SFLDF00027">
    <property type="entry name" value="p-type_atpase"/>
    <property type="match status" value="1"/>
</dbReference>
<gene>
    <name evidence="15" type="ORF">D0T12_00915</name>
</gene>
<dbReference type="InterPro" id="IPR027256">
    <property type="entry name" value="P-typ_ATPase_IB"/>
</dbReference>
<evidence type="ECO:0000313" key="15">
    <source>
        <dbReference type="EMBL" id="RFS86871.1"/>
    </source>
</evidence>
<keyword evidence="6 12" id="KW-0067">ATP-binding</keyword>
<dbReference type="AlphaFoldDB" id="A0A372GN96"/>
<comment type="similarity">
    <text evidence="2 12">Belongs to the cation transport ATPase (P-type) (TC 3.A.3) family. Type IB subfamily.</text>
</comment>
<evidence type="ECO:0000256" key="2">
    <source>
        <dbReference type="ARBA" id="ARBA00006024"/>
    </source>
</evidence>
<evidence type="ECO:0000256" key="6">
    <source>
        <dbReference type="ARBA" id="ARBA00022840"/>
    </source>
</evidence>
<keyword evidence="8 12" id="KW-1133">Transmembrane helix</keyword>
<dbReference type="PRINTS" id="PR00119">
    <property type="entry name" value="CATATPASE"/>
</dbReference>
<comment type="subcellular location">
    <subcellularLocation>
        <location evidence="1">Cell membrane</location>
        <topology evidence="1">Multi-pass membrane protein</topology>
    </subcellularLocation>
</comment>
<dbReference type="OrthoDB" id="7059309at2"/>
<dbReference type="NCBIfam" id="TIGR01511">
    <property type="entry name" value="ATPase-IB1_Cu"/>
    <property type="match status" value="1"/>
</dbReference>
<feature type="transmembrane region" description="Helical" evidence="12">
    <location>
        <begin position="201"/>
        <end position="221"/>
    </location>
</feature>
<evidence type="ECO:0000256" key="3">
    <source>
        <dbReference type="ARBA" id="ARBA00022692"/>
    </source>
</evidence>
<dbReference type="InterPro" id="IPR044492">
    <property type="entry name" value="P_typ_ATPase_HD_dom"/>
</dbReference>
<evidence type="ECO:0000256" key="13">
    <source>
        <dbReference type="SAM" id="MobiDB-lite"/>
    </source>
</evidence>
<keyword evidence="3 12" id="KW-0812">Transmembrane</keyword>
<reference evidence="15 16" key="1">
    <citation type="submission" date="2018-08" db="EMBL/GenBank/DDBJ databases">
        <title>Actinomadura spongicola sp. nov., isolated from marine sponge Leucetta chagosensis.</title>
        <authorList>
            <person name="Li L."/>
            <person name="Lin H.W."/>
        </authorList>
    </citation>
    <scope>NUCLEOTIDE SEQUENCE [LARGE SCALE GENOMIC DNA]</scope>
    <source>
        <strain evidence="15 16">LHW52907</strain>
    </source>
</reference>
<feature type="region of interest" description="Disordered" evidence="13">
    <location>
        <begin position="71"/>
        <end position="92"/>
    </location>
</feature>
<dbReference type="SUPFAM" id="SSF55008">
    <property type="entry name" value="HMA, heavy metal-associated domain"/>
    <property type="match status" value="1"/>
</dbReference>
<dbReference type="Proteomes" id="UP000262882">
    <property type="component" value="Unassembled WGS sequence"/>
</dbReference>
<dbReference type="PANTHER" id="PTHR43520">
    <property type="entry name" value="ATP7, ISOFORM B"/>
    <property type="match status" value="1"/>
</dbReference>
<dbReference type="Pfam" id="PF00122">
    <property type="entry name" value="E1-E2_ATPase"/>
    <property type="match status" value="1"/>
</dbReference>
<dbReference type="Gene3D" id="2.70.150.10">
    <property type="entry name" value="Calcium-transporting ATPase, cytoplasmic transduction domain A"/>
    <property type="match status" value="1"/>
</dbReference>
<dbReference type="InterPro" id="IPR059000">
    <property type="entry name" value="ATPase_P-type_domA"/>
</dbReference>
<dbReference type="InterPro" id="IPR008250">
    <property type="entry name" value="ATPase_P-typ_transduc_dom_A_sf"/>
</dbReference>
<feature type="transmembrane region" description="Helical" evidence="12">
    <location>
        <begin position="123"/>
        <end position="140"/>
    </location>
</feature>
<feature type="transmembrane region" description="Helical" evidence="12">
    <location>
        <begin position="99"/>
        <end position="117"/>
    </location>
</feature>
<dbReference type="SFLD" id="SFLDS00003">
    <property type="entry name" value="Haloacid_Dehalogenase"/>
    <property type="match status" value="1"/>
</dbReference>
<evidence type="ECO:0000256" key="9">
    <source>
        <dbReference type="ARBA" id="ARBA00023136"/>
    </source>
</evidence>
<dbReference type="CDD" id="cd02094">
    <property type="entry name" value="P-type_ATPase_Cu-like"/>
    <property type="match status" value="1"/>
</dbReference>
<dbReference type="NCBIfam" id="TIGR01525">
    <property type="entry name" value="ATPase-IB_hvy"/>
    <property type="match status" value="1"/>
</dbReference>
<dbReference type="Gene3D" id="3.30.70.100">
    <property type="match status" value="1"/>
</dbReference>
<dbReference type="InterPro" id="IPR006121">
    <property type="entry name" value="HMA_dom"/>
</dbReference>
<evidence type="ECO:0000256" key="10">
    <source>
        <dbReference type="ARBA" id="ARBA00049360"/>
    </source>
</evidence>
<dbReference type="InterPro" id="IPR017969">
    <property type="entry name" value="Heavy-metal-associated_CS"/>
</dbReference>
<dbReference type="GO" id="GO:0055070">
    <property type="term" value="P:copper ion homeostasis"/>
    <property type="evidence" value="ECO:0007669"/>
    <property type="project" value="TreeGrafter"/>
</dbReference>
<dbReference type="PROSITE" id="PS01047">
    <property type="entry name" value="HMA_1"/>
    <property type="match status" value="1"/>
</dbReference>
<keyword evidence="7" id="KW-1278">Translocase</keyword>
<dbReference type="FunFam" id="2.70.150.10:FF:000002">
    <property type="entry name" value="Copper-transporting ATPase 1, putative"/>
    <property type="match status" value="1"/>
</dbReference>
<comment type="caution">
    <text evidence="15">The sequence shown here is derived from an EMBL/GenBank/DDBJ whole genome shotgun (WGS) entry which is preliminary data.</text>
</comment>
<dbReference type="Gene3D" id="3.40.50.1000">
    <property type="entry name" value="HAD superfamily/HAD-like"/>
    <property type="match status" value="1"/>
</dbReference>
<dbReference type="PROSITE" id="PS50846">
    <property type="entry name" value="HMA_2"/>
    <property type="match status" value="1"/>
</dbReference>
<dbReference type="NCBIfam" id="TIGR01494">
    <property type="entry name" value="ATPase_P-type"/>
    <property type="match status" value="1"/>
</dbReference>
<dbReference type="GO" id="GO:0005886">
    <property type="term" value="C:plasma membrane"/>
    <property type="evidence" value="ECO:0007669"/>
    <property type="project" value="UniProtKB-SubCell"/>
</dbReference>
<dbReference type="PANTHER" id="PTHR43520:SF8">
    <property type="entry name" value="P-TYPE CU(+) TRANSPORTER"/>
    <property type="match status" value="1"/>
</dbReference>
<evidence type="ECO:0000256" key="4">
    <source>
        <dbReference type="ARBA" id="ARBA00022723"/>
    </source>
</evidence>
<dbReference type="GO" id="GO:0016887">
    <property type="term" value="F:ATP hydrolysis activity"/>
    <property type="evidence" value="ECO:0007669"/>
    <property type="project" value="InterPro"/>
</dbReference>
<dbReference type="GO" id="GO:0043682">
    <property type="term" value="F:P-type divalent copper transporter activity"/>
    <property type="evidence" value="ECO:0007669"/>
    <property type="project" value="TreeGrafter"/>
</dbReference>
<comment type="catalytic activity">
    <reaction evidence="10">
        <text>ATP + H2O = ADP + phosphate + H(+)</text>
        <dbReference type="Rhea" id="RHEA:13065"/>
        <dbReference type="ChEBI" id="CHEBI:15377"/>
        <dbReference type="ChEBI" id="CHEBI:15378"/>
        <dbReference type="ChEBI" id="CHEBI:30616"/>
        <dbReference type="ChEBI" id="CHEBI:43474"/>
        <dbReference type="ChEBI" id="CHEBI:456216"/>
    </reaction>
</comment>
<dbReference type="CDD" id="cd00371">
    <property type="entry name" value="HMA"/>
    <property type="match status" value="1"/>
</dbReference>
<evidence type="ECO:0000256" key="1">
    <source>
        <dbReference type="ARBA" id="ARBA00004651"/>
    </source>
</evidence>
<organism evidence="15 16">
    <name type="scientific">Actinomadura spongiicola</name>
    <dbReference type="NCBI Taxonomy" id="2303421"/>
    <lineage>
        <taxon>Bacteria</taxon>
        <taxon>Bacillati</taxon>
        <taxon>Actinomycetota</taxon>
        <taxon>Actinomycetes</taxon>
        <taxon>Streptosporangiales</taxon>
        <taxon>Thermomonosporaceae</taxon>
        <taxon>Actinomadura</taxon>
    </lineage>
</organism>
<keyword evidence="5 12" id="KW-0547">Nucleotide-binding</keyword>
<accession>A0A372GN96</accession>
<evidence type="ECO:0000313" key="16">
    <source>
        <dbReference type="Proteomes" id="UP000262882"/>
    </source>
</evidence>
<dbReference type="InterPro" id="IPR036412">
    <property type="entry name" value="HAD-like_sf"/>
</dbReference>
<dbReference type="InterPro" id="IPR001757">
    <property type="entry name" value="P_typ_ATPase"/>
</dbReference>
<evidence type="ECO:0000259" key="14">
    <source>
        <dbReference type="PROSITE" id="PS50846"/>
    </source>
</evidence>
<sequence length="766" mass="80202">MSTDAASERIELAIGGMTCASCANRIERKLNKLDGVTATVNYATEKAKVEFTAGVSPDELIATVEKAGYSAELPAPPKPSGEVEEPEPDDGLRPLRQRLITAVVLSVPVIAMAMVPALQFDAWQWMSLTLAAPVVVYAGWPFHKAAAINLRHGAATMDTLISLGTLAAFAWSLWALFFGTAGEIGIKHGFEFSMTRADGSMNIYLEAAAGVTMFILAGRYFETRSKRRAGAALRALLELGAKEVSVIRDGREERVPVDRLAVGDLFVVRPGEKIATDGTVEEGSSAVDASMLTGESVPVEVGPGDTVVGATVNAGGRLLVRATRIGSDTQLAQMARLVEDAQTGKAQVQRLADRISGIFVPIVIALALGTLGFWIGTGEPLAGAFTAAVAVLIIACPCALGLATPTALMVGTGRGAQLGILIKGPEVLESTRRIDTVVLDKTGTVTTGRMALVDVITADGVDEADVLRLAGALENASEHPIAQAIAKGATERVGDLGTVEDFANVEGLGVQGIVDGHGVLAGRPQLLAEWAQHLTPDLERAMEQAQAAGHTAVAVGWDGQARAVLTVADQVKPTSREAIDQFRALGLRPVLLTGDHETVARTVADTVGIEEVIAEVLPQDKVDVVKRLQSEGRTVAMVGDGVNDAAALAQADLGLAMGTGTDVAIEASDLTLVRGDLRAAADAIRLSRRTLRTIKGNLFWAFAYNVLALPLAASGLLVPMIAGGAMAFSSVFVVGNSLRLRRFESLNTIPGPATTKPSRHKTPATR</sequence>
<name>A0A372GN96_9ACTN</name>
<dbReference type="EMBL" id="QVNQ01000001">
    <property type="protein sequence ID" value="RFS86871.1"/>
    <property type="molecule type" value="Genomic_DNA"/>
</dbReference>
<keyword evidence="4 12" id="KW-0479">Metal-binding</keyword>
<dbReference type="SUPFAM" id="SSF81665">
    <property type="entry name" value="Calcium ATPase, transmembrane domain M"/>
    <property type="match status" value="1"/>
</dbReference>
<dbReference type="PROSITE" id="PS01229">
    <property type="entry name" value="COF_2"/>
    <property type="match status" value="1"/>
</dbReference>
<proteinExistence type="inferred from homology"/>
<dbReference type="PROSITE" id="PS00154">
    <property type="entry name" value="ATPASE_E1_E2"/>
    <property type="match status" value="1"/>
</dbReference>
<protein>
    <recommendedName>
        <fullName evidence="11">Cation-transporting P-type ATPase B</fullName>
    </recommendedName>
</protein>
<dbReference type="InterPro" id="IPR018303">
    <property type="entry name" value="ATPase_P-typ_P_site"/>
</dbReference>
<dbReference type="GO" id="GO:0005524">
    <property type="term" value="F:ATP binding"/>
    <property type="evidence" value="ECO:0007669"/>
    <property type="project" value="UniProtKB-UniRule"/>
</dbReference>
<dbReference type="Pfam" id="PF00702">
    <property type="entry name" value="Hydrolase"/>
    <property type="match status" value="1"/>
</dbReference>
<dbReference type="InterPro" id="IPR023214">
    <property type="entry name" value="HAD_sf"/>
</dbReference>
<dbReference type="InterPro" id="IPR023299">
    <property type="entry name" value="ATPase_P-typ_cyto_dom_N"/>
</dbReference>
<dbReference type="PRINTS" id="PR00943">
    <property type="entry name" value="CUATPASE"/>
</dbReference>
<dbReference type="SFLD" id="SFLDG00002">
    <property type="entry name" value="C1.7:_P-type_atpase_like"/>
    <property type="match status" value="1"/>
</dbReference>
<feature type="transmembrane region" description="Helical" evidence="12">
    <location>
        <begin position="381"/>
        <end position="404"/>
    </location>
</feature>
<dbReference type="Pfam" id="PF00403">
    <property type="entry name" value="HMA"/>
    <property type="match status" value="1"/>
</dbReference>
<evidence type="ECO:0000256" key="11">
    <source>
        <dbReference type="ARBA" id="ARBA00074171"/>
    </source>
</evidence>
<keyword evidence="9 12" id="KW-0472">Membrane</keyword>
<dbReference type="SUPFAM" id="SSF81653">
    <property type="entry name" value="Calcium ATPase, transduction domain A"/>
    <property type="match status" value="1"/>
</dbReference>
<feature type="transmembrane region" description="Helical" evidence="12">
    <location>
        <begin position="694"/>
        <end position="713"/>
    </location>
</feature>
<dbReference type="InterPro" id="IPR023298">
    <property type="entry name" value="ATPase_P-typ_TM_dom_sf"/>
</dbReference>
<dbReference type="SUPFAM" id="SSF56784">
    <property type="entry name" value="HAD-like"/>
    <property type="match status" value="1"/>
</dbReference>
<feature type="transmembrane region" description="Helical" evidence="12">
    <location>
        <begin position="160"/>
        <end position="181"/>
    </location>
</feature>
<evidence type="ECO:0000256" key="12">
    <source>
        <dbReference type="RuleBase" id="RU362081"/>
    </source>
</evidence>
<dbReference type="InterPro" id="IPR036163">
    <property type="entry name" value="HMA_dom_sf"/>
</dbReference>
<feature type="transmembrane region" description="Helical" evidence="12">
    <location>
        <begin position="355"/>
        <end position="375"/>
    </location>
</feature>
<keyword evidence="16" id="KW-1185">Reference proteome</keyword>
<dbReference type="GO" id="GO:0005507">
    <property type="term" value="F:copper ion binding"/>
    <property type="evidence" value="ECO:0007669"/>
    <property type="project" value="TreeGrafter"/>
</dbReference>
<dbReference type="RefSeq" id="WP_117397322.1">
    <property type="nucleotide sequence ID" value="NZ_QVNQ01000001.1"/>
</dbReference>
<dbReference type="FunFam" id="3.30.70.100:FF:000005">
    <property type="entry name" value="Copper-exporting P-type ATPase A"/>
    <property type="match status" value="1"/>
</dbReference>
<evidence type="ECO:0000256" key="7">
    <source>
        <dbReference type="ARBA" id="ARBA00022967"/>
    </source>
</evidence>
<evidence type="ECO:0000256" key="5">
    <source>
        <dbReference type="ARBA" id="ARBA00022741"/>
    </source>
</evidence>
<keyword evidence="12" id="KW-1003">Cell membrane</keyword>